<dbReference type="Proteomes" id="UP000054359">
    <property type="component" value="Unassembled WGS sequence"/>
</dbReference>
<organism evidence="1 2">
    <name type="scientific">Stegodyphus mimosarum</name>
    <name type="common">African social velvet spider</name>
    <dbReference type="NCBI Taxonomy" id="407821"/>
    <lineage>
        <taxon>Eukaryota</taxon>
        <taxon>Metazoa</taxon>
        <taxon>Ecdysozoa</taxon>
        <taxon>Arthropoda</taxon>
        <taxon>Chelicerata</taxon>
        <taxon>Arachnida</taxon>
        <taxon>Araneae</taxon>
        <taxon>Araneomorphae</taxon>
        <taxon>Entelegynae</taxon>
        <taxon>Eresoidea</taxon>
        <taxon>Eresidae</taxon>
        <taxon>Stegodyphus</taxon>
    </lineage>
</organism>
<sequence>MSKDSIPLYTFFFCLGERKTWLVHFENRYPGNCVGQLCFNLALPFT</sequence>
<evidence type="ECO:0000313" key="2">
    <source>
        <dbReference type="Proteomes" id="UP000054359"/>
    </source>
</evidence>
<reference evidence="1 2" key="1">
    <citation type="submission" date="2013-11" db="EMBL/GenBank/DDBJ databases">
        <title>Genome sequencing of Stegodyphus mimosarum.</title>
        <authorList>
            <person name="Bechsgaard J."/>
        </authorList>
    </citation>
    <scope>NUCLEOTIDE SEQUENCE [LARGE SCALE GENOMIC DNA]</scope>
</reference>
<evidence type="ECO:0000313" key="1">
    <source>
        <dbReference type="EMBL" id="KFM83181.1"/>
    </source>
</evidence>
<gene>
    <name evidence="1" type="ORF">X975_02650</name>
</gene>
<proteinExistence type="predicted"/>
<dbReference type="EMBL" id="KL813402">
    <property type="protein sequence ID" value="KFM83181.1"/>
    <property type="molecule type" value="Genomic_DNA"/>
</dbReference>
<protein>
    <submittedName>
        <fullName evidence="1">Uncharacterized protein</fullName>
    </submittedName>
</protein>
<accession>A0A087V0P2</accession>
<feature type="non-terminal residue" evidence="1">
    <location>
        <position position="46"/>
    </location>
</feature>
<keyword evidence="2" id="KW-1185">Reference proteome</keyword>
<name>A0A087V0P2_STEMI</name>
<dbReference type="AlphaFoldDB" id="A0A087V0P2"/>